<proteinExistence type="predicted"/>
<dbReference type="CDD" id="cd09272">
    <property type="entry name" value="RNase_HI_RT_Ty1"/>
    <property type="match status" value="1"/>
</dbReference>
<evidence type="ECO:0000313" key="3">
    <source>
        <dbReference type="EMBL" id="PON66928.1"/>
    </source>
</evidence>
<dbReference type="EMBL" id="JXTC01000308">
    <property type="protein sequence ID" value="PON66928.1"/>
    <property type="molecule type" value="Genomic_DNA"/>
</dbReference>
<dbReference type="InterPro" id="IPR036426">
    <property type="entry name" value="Bulb-type_lectin_dom_sf"/>
</dbReference>
<evidence type="ECO:0000256" key="1">
    <source>
        <dbReference type="ARBA" id="ARBA00022729"/>
    </source>
</evidence>
<keyword evidence="2" id="KW-1015">Disulfide bond</keyword>
<evidence type="ECO:0000256" key="2">
    <source>
        <dbReference type="ARBA" id="ARBA00023157"/>
    </source>
</evidence>
<evidence type="ECO:0000313" key="4">
    <source>
        <dbReference type="Proteomes" id="UP000237000"/>
    </source>
</evidence>
<accession>A0A2P5D0V8</accession>
<dbReference type="Proteomes" id="UP000237000">
    <property type="component" value="Unassembled WGS sequence"/>
</dbReference>
<dbReference type="GO" id="GO:0030246">
    <property type="term" value="F:carbohydrate binding"/>
    <property type="evidence" value="ECO:0007669"/>
    <property type="project" value="UniProtKB-KW"/>
</dbReference>
<dbReference type="PANTHER" id="PTHR11439">
    <property type="entry name" value="GAG-POL-RELATED RETROTRANSPOSON"/>
    <property type="match status" value="1"/>
</dbReference>
<dbReference type="SUPFAM" id="SSF51110">
    <property type="entry name" value="alpha-D-mannose-specific plant lectins"/>
    <property type="match status" value="1"/>
</dbReference>
<keyword evidence="4" id="KW-1185">Reference proteome</keyword>
<comment type="caution">
    <text evidence="3">The sequence shown here is derived from an EMBL/GenBank/DDBJ whole genome shotgun (WGS) entry which is preliminary data.</text>
</comment>
<name>A0A2P5D0V8_TREOI</name>
<dbReference type="OrthoDB" id="1715754at2759"/>
<organism evidence="3 4">
    <name type="scientific">Trema orientale</name>
    <name type="common">Charcoal tree</name>
    <name type="synonym">Celtis orientalis</name>
    <dbReference type="NCBI Taxonomy" id="63057"/>
    <lineage>
        <taxon>Eukaryota</taxon>
        <taxon>Viridiplantae</taxon>
        <taxon>Streptophyta</taxon>
        <taxon>Embryophyta</taxon>
        <taxon>Tracheophyta</taxon>
        <taxon>Spermatophyta</taxon>
        <taxon>Magnoliopsida</taxon>
        <taxon>eudicotyledons</taxon>
        <taxon>Gunneridae</taxon>
        <taxon>Pentapetalae</taxon>
        <taxon>rosids</taxon>
        <taxon>fabids</taxon>
        <taxon>Rosales</taxon>
        <taxon>Cannabaceae</taxon>
        <taxon>Trema</taxon>
    </lineage>
</organism>
<protein>
    <submittedName>
        <fullName evidence="3">Bulb-type lectin domain containing protein</fullName>
    </submittedName>
</protein>
<gene>
    <name evidence="3" type="ORF">TorRG33x02_266140</name>
</gene>
<sequence>MKGDKFNLNQCLKNDLESEQMQNISYPSTVGSLMYAQIYTRPNIAYSVGMLGRYQSNLDINHWKVAKKVMRYLQETKDYMLMFRWTDNLEVIGYSDSDFIGCIDSRKSTSEYIFMFTDGAVSWRSAKQTLTTTSTMEVEFVSCFEAISQDIWIKSFISALKIVDSISRPLKIYCDNSAIVFMTKNNKSGSRSKHIDIKYLAIRERVKEKIVVIEHVTTELMIVDPLTKGMPPLKLKDHVERIGLGSFMEQGCNTSFGNLFNGHDRCDKHSVRQWISRQQNFHACGSLLVSALQTNFSLGADTIYANQSLNSFSTIVSIGGVFVLGFFSPEKPVSFYSELRISYGNLVLFKESKEVPVWSTNINSTTTYPSVQAVLLDNGHLKRRDIRIYHVAFKLCDVAVLDTISLLEEANEELSDTVRIWAMDHEGGDSAFGS</sequence>
<keyword evidence="1" id="KW-0732">Signal</keyword>
<dbReference type="PANTHER" id="PTHR11439:SF467">
    <property type="entry name" value="INTEGRASE CATALYTIC DOMAIN-CONTAINING PROTEIN"/>
    <property type="match status" value="1"/>
</dbReference>
<dbReference type="AlphaFoldDB" id="A0A2P5D0V8"/>
<keyword evidence="3" id="KW-0430">Lectin</keyword>
<dbReference type="InParanoid" id="A0A2P5D0V8"/>
<dbReference type="STRING" id="63057.A0A2P5D0V8"/>
<reference evidence="4" key="1">
    <citation type="submission" date="2016-06" db="EMBL/GenBank/DDBJ databases">
        <title>Parallel loss of symbiosis genes in relatives of nitrogen-fixing non-legume Parasponia.</title>
        <authorList>
            <person name="Van Velzen R."/>
            <person name="Holmer R."/>
            <person name="Bu F."/>
            <person name="Rutten L."/>
            <person name="Van Zeijl A."/>
            <person name="Liu W."/>
            <person name="Santuari L."/>
            <person name="Cao Q."/>
            <person name="Sharma T."/>
            <person name="Shen D."/>
            <person name="Roswanjaya Y."/>
            <person name="Wardhani T."/>
            <person name="Kalhor M.S."/>
            <person name="Jansen J."/>
            <person name="Van den Hoogen J."/>
            <person name="Gungor B."/>
            <person name="Hartog M."/>
            <person name="Hontelez J."/>
            <person name="Verver J."/>
            <person name="Yang W.-C."/>
            <person name="Schijlen E."/>
            <person name="Repin R."/>
            <person name="Schilthuizen M."/>
            <person name="Schranz E."/>
            <person name="Heidstra R."/>
            <person name="Miyata K."/>
            <person name="Fedorova E."/>
            <person name="Kohlen W."/>
            <person name="Bisseling T."/>
            <person name="Smit S."/>
            <person name="Geurts R."/>
        </authorList>
    </citation>
    <scope>NUCLEOTIDE SEQUENCE [LARGE SCALE GENOMIC DNA]</scope>
    <source>
        <strain evidence="4">cv. RG33-2</strain>
    </source>
</reference>
<dbReference type="Gene3D" id="2.90.10.10">
    <property type="entry name" value="Bulb-type lectin domain"/>
    <property type="match status" value="1"/>
</dbReference>